<keyword evidence="4" id="KW-0808">Transferase</keyword>
<dbReference type="InterPro" id="IPR013655">
    <property type="entry name" value="PAS_fold_3"/>
</dbReference>
<dbReference type="Proteomes" id="UP001491088">
    <property type="component" value="Chromosome"/>
</dbReference>
<evidence type="ECO:0000259" key="7">
    <source>
        <dbReference type="PROSITE" id="PS50112"/>
    </source>
</evidence>
<keyword evidence="6" id="KW-0812">Transmembrane</keyword>
<keyword evidence="6" id="KW-1133">Transmembrane helix</keyword>
<dbReference type="EC" id="2.7.13.3" evidence="2"/>
<dbReference type="RefSeq" id="WP_340933280.1">
    <property type="nucleotide sequence ID" value="NZ_CP150496.1"/>
</dbReference>
<evidence type="ECO:0000259" key="8">
    <source>
        <dbReference type="PROSITE" id="PS50113"/>
    </source>
</evidence>
<accession>A0ABZ2TUZ8</accession>
<keyword evidence="6" id="KW-0472">Membrane</keyword>
<dbReference type="InterPro" id="IPR001610">
    <property type="entry name" value="PAC"/>
</dbReference>
<evidence type="ECO:0000313" key="10">
    <source>
        <dbReference type="Proteomes" id="UP001491088"/>
    </source>
</evidence>
<dbReference type="InterPro" id="IPR048533">
    <property type="entry name" value="VUPS"/>
</dbReference>
<evidence type="ECO:0000256" key="2">
    <source>
        <dbReference type="ARBA" id="ARBA00012438"/>
    </source>
</evidence>
<feature type="transmembrane region" description="Helical" evidence="6">
    <location>
        <begin position="166"/>
        <end position="188"/>
    </location>
</feature>
<dbReference type="NCBIfam" id="TIGR00229">
    <property type="entry name" value="sensory_box"/>
    <property type="match status" value="2"/>
</dbReference>
<feature type="transmembrane region" description="Helical" evidence="6">
    <location>
        <begin position="94"/>
        <end position="115"/>
    </location>
</feature>
<dbReference type="CDD" id="cd00130">
    <property type="entry name" value="PAS"/>
    <property type="match status" value="2"/>
</dbReference>
<feature type="transmembrane region" description="Helical" evidence="6">
    <location>
        <begin position="135"/>
        <end position="159"/>
    </location>
</feature>
<feature type="transmembrane region" description="Helical" evidence="6">
    <location>
        <begin position="31"/>
        <end position="50"/>
    </location>
</feature>
<keyword evidence="3" id="KW-0597">Phosphoprotein</keyword>
<feature type="domain" description="PAC" evidence="8">
    <location>
        <begin position="469"/>
        <end position="521"/>
    </location>
</feature>
<feature type="transmembrane region" description="Helical" evidence="6">
    <location>
        <begin position="6"/>
        <end position="24"/>
    </location>
</feature>
<feature type="domain" description="PAC" evidence="8">
    <location>
        <begin position="726"/>
        <end position="778"/>
    </location>
</feature>
<dbReference type="Pfam" id="PF13426">
    <property type="entry name" value="PAS_9"/>
    <property type="match status" value="4"/>
</dbReference>
<proteinExistence type="predicted"/>
<feature type="transmembrane region" description="Helical" evidence="6">
    <location>
        <begin position="62"/>
        <end position="82"/>
    </location>
</feature>
<dbReference type="SUPFAM" id="SSF55785">
    <property type="entry name" value="PYP-like sensor domain (PAS domain)"/>
    <property type="match status" value="5"/>
</dbReference>
<dbReference type="SMART" id="SM00091">
    <property type="entry name" value="PAS"/>
    <property type="match status" value="2"/>
</dbReference>
<dbReference type="InterPro" id="IPR035965">
    <property type="entry name" value="PAS-like_dom_sf"/>
</dbReference>
<dbReference type="Gene3D" id="3.30.450.20">
    <property type="entry name" value="PAS domain"/>
    <property type="match status" value="5"/>
</dbReference>
<dbReference type="PROSITE" id="PS50112">
    <property type="entry name" value="PAS"/>
    <property type="match status" value="2"/>
</dbReference>
<dbReference type="EMBL" id="CP150496">
    <property type="protein sequence ID" value="WYW55684.1"/>
    <property type="molecule type" value="Genomic_DNA"/>
</dbReference>
<sequence>MTFYQFTTLFVQSSFVAFIILLLFKVRKKLGLSVLYASLGLFQFVQIFLSNSIDSNYPTNHLISQGSSIFVTVTLFALLIIYIKEDAKETKKVIYALFLVNLLITLLLQVFNWKIEDPLIDNAIANSAKPFKNSPYISTVSNIAILLDSLILIILFEFIAKKTRFLFLQIFITMIIVVSFDTIFYATLSFWKSDKLIPVITKGLQSKGILATYFSVLFYMYLRFLDTTDRDLVFFKIKDVFQPLSYKQKFETTAIDKKKVEEKYRLLTENSNDIICLQNVDSSFKYISPSIKKILGYDSKEFLGKKIFNYVHSDDIQKLRETIGKKLFITDYDNNAYTFRVKHKFGHYIWLEFITSAVYENNKISYFVTSARDITQRVLAKNKIESSLKLLEQKETSLNEASKLAKIGYWEYIKTSERVNWSEYIHVIYESDVKKTAPKREEIFKKFDKESQLKISKANKELDENGTPYDLELKLINNNKRVVWIRNVVQPIYDENKKIIGRRGVLQDITENKNINIKLKESEEKFFKIFKNSLNLIILNSFDEHKIVDVNDAAARISGYTPEELIGTVNIQARIWKSQRKRNIYFNRLIKNGSVKNFESEFITKSGELRIWKANAEIILIGNKKYVLSIIEDITEIRLAQNKLKSQNEFVIAMTENQNAGIVACNDKGEIVLFNKTAKEWHGVDILKIPQEKWAENYGLYKSDYKTLLKKEEIPLMQAFNGKILTNEEIVIKSVNQEPRIVLCNGASFHDNKGKKLGAVVVMNDITHQKLIEKNLRDSKDEIKKALIAAERSKFLLNESGRITRVGAWELDLITENVSWSDQIFKIHGLPIGTIPPLDKLMKYYVNGSEEILQQAIDICIAENKSFNLELNFKNEQNELLWLNVIGYSEVNSNGETIFLRGVLQDITEKK</sequence>
<dbReference type="PROSITE" id="PS50113">
    <property type="entry name" value="PAC"/>
    <property type="match status" value="4"/>
</dbReference>
<feature type="domain" description="PAS" evidence="7">
    <location>
        <begin position="260"/>
        <end position="323"/>
    </location>
</feature>
<organism evidence="9 10">
    <name type="scientific">Polaribacter marinaquae</name>
    <dbReference type="NCBI Taxonomy" id="1642819"/>
    <lineage>
        <taxon>Bacteria</taxon>
        <taxon>Pseudomonadati</taxon>
        <taxon>Bacteroidota</taxon>
        <taxon>Flavobacteriia</taxon>
        <taxon>Flavobacteriales</taxon>
        <taxon>Flavobacteriaceae</taxon>
    </lineage>
</organism>
<dbReference type="InterPro" id="IPR052162">
    <property type="entry name" value="Sensor_kinase/Photoreceptor"/>
</dbReference>
<evidence type="ECO:0000256" key="6">
    <source>
        <dbReference type="SAM" id="Phobius"/>
    </source>
</evidence>
<dbReference type="SMART" id="SM00086">
    <property type="entry name" value="PAC"/>
    <property type="match status" value="5"/>
</dbReference>
<evidence type="ECO:0000256" key="3">
    <source>
        <dbReference type="ARBA" id="ARBA00022553"/>
    </source>
</evidence>
<dbReference type="Pfam" id="PF08447">
    <property type="entry name" value="PAS_3"/>
    <property type="match status" value="1"/>
</dbReference>
<dbReference type="InterPro" id="IPR000700">
    <property type="entry name" value="PAS-assoc_C"/>
</dbReference>
<gene>
    <name evidence="9" type="ORF">WG950_00195</name>
</gene>
<dbReference type="Pfam" id="PF20973">
    <property type="entry name" value="VUPS"/>
    <property type="match status" value="1"/>
</dbReference>
<feature type="domain" description="PAC" evidence="8">
    <location>
        <begin position="867"/>
        <end position="911"/>
    </location>
</feature>
<keyword evidence="10" id="KW-1185">Reference proteome</keyword>
<name>A0ABZ2TUZ8_9FLAO</name>
<dbReference type="PANTHER" id="PTHR43304">
    <property type="entry name" value="PHYTOCHROME-LIKE PROTEIN CPH1"/>
    <property type="match status" value="1"/>
</dbReference>
<feature type="domain" description="PAS" evidence="7">
    <location>
        <begin position="522"/>
        <end position="567"/>
    </location>
</feature>
<keyword evidence="5" id="KW-0418">Kinase</keyword>
<evidence type="ECO:0000256" key="1">
    <source>
        <dbReference type="ARBA" id="ARBA00000085"/>
    </source>
</evidence>
<comment type="catalytic activity">
    <reaction evidence="1">
        <text>ATP + protein L-histidine = ADP + protein N-phospho-L-histidine.</text>
        <dbReference type="EC" id="2.7.13.3"/>
    </reaction>
</comment>
<evidence type="ECO:0000256" key="5">
    <source>
        <dbReference type="ARBA" id="ARBA00022777"/>
    </source>
</evidence>
<protein>
    <recommendedName>
        <fullName evidence="2">histidine kinase</fullName>
        <ecNumber evidence="2">2.7.13.3</ecNumber>
    </recommendedName>
</protein>
<evidence type="ECO:0000256" key="4">
    <source>
        <dbReference type="ARBA" id="ARBA00022679"/>
    </source>
</evidence>
<dbReference type="PANTHER" id="PTHR43304:SF1">
    <property type="entry name" value="PAC DOMAIN-CONTAINING PROTEIN"/>
    <property type="match status" value="1"/>
</dbReference>
<feature type="domain" description="PAC" evidence="8">
    <location>
        <begin position="335"/>
        <end position="386"/>
    </location>
</feature>
<evidence type="ECO:0000313" key="9">
    <source>
        <dbReference type="EMBL" id="WYW55684.1"/>
    </source>
</evidence>
<reference evidence="9 10" key="1">
    <citation type="submission" date="2024-03" db="EMBL/GenBank/DDBJ databases">
        <authorList>
            <person name="Cao K."/>
        </authorList>
    </citation>
    <scope>NUCLEOTIDE SEQUENCE [LARGE SCALE GENOMIC DNA]</scope>
    <source>
        <strain evidence="9 10">MCCC 1K00696</strain>
    </source>
</reference>
<dbReference type="InterPro" id="IPR000014">
    <property type="entry name" value="PAS"/>
</dbReference>